<dbReference type="PATRIC" id="fig|1345695.10.peg.999"/>
<organism evidence="1 2">
    <name type="scientific">Clostridium saccharobutylicum DSM 13864</name>
    <dbReference type="NCBI Taxonomy" id="1345695"/>
    <lineage>
        <taxon>Bacteria</taxon>
        <taxon>Bacillati</taxon>
        <taxon>Bacillota</taxon>
        <taxon>Clostridia</taxon>
        <taxon>Eubacteriales</taxon>
        <taxon>Clostridiaceae</taxon>
        <taxon>Clostridium</taxon>
    </lineage>
</organism>
<dbReference type="HOGENOM" id="CLU_1222513_0_0_9"/>
<reference evidence="1 2" key="1">
    <citation type="journal article" date="2013" name="Genome Announc.">
        <title>Complete Genome Sequence of the Solvent Producer Clostridium saccharobutylicum NCP262 (DSM 13864).</title>
        <authorList>
            <person name="Poehlein A."/>
            <person name="Hartwich K."/>
            <person name="Krabben P."/>
            <person name="Ehrenreich A."/>
            <person name="Liebl W."/>
            <person name="Durre P."/>
            <person name="Gottschalk G."/>
            <person name="Daniel R."/>
        </authorList>
    </citation>
    <scope>NUCLEOTIDE SEQUENCE [LARGE SCALE GENOMIC DNA]</scope>
    <source>
        <strain evidence="1">DSM 13864</strain>
    </source>
</reference>
<gene>
    <name evidence="1" type="ORF">CLSA_c29170</name>
</gene>
<dbReference type="OrthoDB" id="157023at2"/>
<dbReference type="eggNOG" id="ENOG5033Y7A">
    <property type="taxonomic scope" value="Bacteria"/>
</dbReference>
<dbReference type="Proteomes" id="UP000017118">
    <property type="component" value="Chromosome"/>
</dbReference>
<dbReference type="EMBL" id="CP006721">
    <property type="protein sequence ID" value="AGX43884.1"/>
    <property type="molecule type" value="Genomic_DNA"/>
</dbReference>
<sequence>MRILDLDLDFFQNDIVHMVNDFGNRLNDTSIVPWSKEIVKNYLESNLGLNKDKKIKGRVVKHHNEVFYFWRELILNGKLSTPFEVVHVDGHADMGLGDLSWHYIMTEYLYRDINERIYPELLNVSKYERINCGNYLTYAMACEWIDKLTFIIHPNWQQDLIQEIFKNYDVNSGFIQLKKFKRGKKIDIMNIKQFTPVSYENEIVFEGIEKDNYFNECKFDFLALSISPGYTVKESDELIDVIKEYIEGI</sequence>
<evidence type="ECO:0000313" key="2">
    <source>
        <dbReference type="Proteomes" id="UP000017118"/>
    </source>
</evidence>
<evidence type="ECO:0000313" key="1">
    <source>
        <dbReference type="EMBL" id="AGX43884.1"/>
    </source>
</evidence>
<dbReference type="InterPro" id="IPR024131">
    <property type="entry name" value="UPF0489"/>
</dbReference>
<proteinExistence type="predicted"/>
<name>U5MT11_CLOSA</name>
<dbReference type="RefSeq" id="WP_022747029.1">
    <property type="nucleotide sequence ID" value="NC_022571.1"/>
</dbReference>
<accession>U5MT11</accession>
<dbReference type="KEGG" id="csb:CLSA_c29170"/>
<dbReference type="Pfam" id="PF12640">
    <property type="entry name" value="UPF0489"/>
    <property type="match status" value="1"/>
</dbReference>
<dbReference type="AlphaFoldDB" id="U5MT11"/>
<dbReference type="GeneID" id="55475304"/>
<protein>
    <submittedName>
        <fullName evidence="1">Uncharacterized protein</fullName>
    </submittedName>
</protein>
<keyword evidence="2" id="KW-1185">Reference proteome</keyword>